<dbReference type="EMBL" id="JACHMD010000001">
    <property type="protein sequence ID" value="MBB4667077.1"/>
    <property type="molecule type" value="Genomic_DNA"/>
</dbReference>
<reference evidence="1 2" key="1">
    <citation type="submission" date="2020-08" db="EMBL/GenBank/DDBJ databases">
        <title>Sequencing the genomes of 1000 actinobacteria strains.</title>
        <authorList>
            <person name="Klenk H.-P."/>
        </authorList>
    </citation>
    <scope>NUCLEOTIDE SEQUENCE [LARGE SCALE GENOMIC DNA]</scope>
    <source>
        <strain evidence="1 2">DSM 24947</strain>
    </source>
</reference>
<dbReference type="AlphaFoldDB" id="A0A7W7BQP3"/>
<evidence type="ECO:0000313" key="1">
    <source>
        <dbReference type="EMBL" id="MBB4667077.1"/>
    </source>
</evidence>
<sequence length="344" mass="38402">MRDTIVSDSDIRYLAISMINAETERDRQTQIGASSFSNPCDNCLAAELAGHKRFNEFAERPYLGRALGTLLHNGLEGRQHIAQALHPGAEMEQRVTCAVIPGYGEIPGHFDARLTNKSILDWKGSKRHLMAILEDILQERGQHRVGLEPRWTQAKDTKAYKGGFKFKADEHTTVSFSYVEFQKERQAMAHKHLWYYGQQNLYMRASGAARASIVYIARDGTGFFDNPAFSGYDDPERKHDILVVSFNYDEAYTDALIQRGTDIVAALAGGAEISSFASHEACKFCSGEHEKARRRLDIEWDDLGLPAREVTTKQLRAQELIDQGVDMAPATGIPVIPTLDPVAA</sequence>
<protein>
    <recommendedName>
        <fullName evidence="3">PD-(D/E)XK nuclease superfamily protein</fullName>
    </recommendedName>
</protein>
<dbReference type="Proteomes" id="UP000573729">
    <property type="component" value="Unassembled WGS sequence"/>
</dbReference>
<accession>A0A7W7BQP3</accession>
<evidence type="ECO:0008006" key="3">
    <source>
        <dbReference type="Google" id="ProtNLM"/>
    </source>
</evidence>
<evidence type="ECO:0000313" key="2">
    <source>
        <dbReference type="Proteomes" id="UP000573729"/>
    </source>
</evidence>
<gene>
    <name evidence="1" type="ORF">BKA24_001786</name>
</gene>
<comment type="caution">
    <text evidence="1">The sequence shown here is derived from an EMBL/GenBank/DDBJ whole genome shotgun (WGS) entry which is preliminary data.</text>
</comment>
<organism evidence="1 2">
    <name type="scientific">Microbacterium marinum</name>
    <dbReference type="NCBI Taxonomy" id="421115"/>
    <lineage>
        <taxon>Bacteria</taxon>
        <taxon>Bacillati</taxon>
        <taxon>Actinomycetota</taxon>
        <taxon>Actinomycetes</taxon>
        <taxon>Micrococcales</taxon>
        <taxon>Microbacteriaceae</taxon>
        <taxon>Microbacterium</taxon>
    </lineage>
</organism>
<name>A0A7W7BQP3_9MICO</name>
<proteinExistence type="predicted"/>
<keyword evidence="2" id="KW-1185">Reference proteome</keyword>
<dbReference type="RefSeq" id="WP_184217237.1">
    <property type="nucleotide sequence ID" value="NZ_JACHMD010000001.1"/>
</dbReference>